<accession>A0ABW4H1P0</accession>
<sequence>MDDPQNWQALYRELSQVIGQSATLKLYHYFQGMQVNFPQRLLDPRREADLMYQEYCRGSSVMQLARHHNYAERSVRRILAKVKKREEKS</sequence>
<dbReference type="InterPro" id="IPR009057">
    <property type="entry name" value="Homeodomain-like_sf"/>
</dbReference>
<dbReference type="SUPFAM" id="SSF46689">
    <property type="entry name" value="Homeodomain-like"/>
    <property type="match status" value="1"/>
</dbReference>
<comment type="caution">
    <text evidence="2">The sequence shown here is derived from an EMBL/GenBank/DDBJ whole genome shotgun (WGS) entry which is preliminary data.</text>
</comment>
<reference evidence="3" key="1">
    <citation type="journal article" date="2019" name="Int. J. Syst. Evol. Microbiol.">
        <title>The Global Catalogue of Microorganisms (GCM) 10K type strain sequencing project: providing services to taxonomists for standard genome sequencing and annotation.</title>
        <authorList>
            <consortium name="The Broad Institute Genomics Platform"/>
            <consortium name="The Broad Institute Genome Sequencing Center for Infectious Disease"/>
            <person name="Wu L."/>
            <person name="Ma J."/>
        </authorList>
    </citation>
    <scope>NUCLEOTIDE SEQUENCE [LARGE SCALE GENOMIC DNA]</scope>
    <source>
        <strain evidence="3">CCM 8906</strain>
    </source>
</reference>
<organism evidence="2 3">
    <name type="scientific">Levilactobacillus fuyuanensis</name>
    <dbReference type="NCBI Taxonomy" id="2486022"/>
    <lineage>
        <taxon>Bacteria</taxon>
        <taxon>Bacillati</taxon>
        <taxon>Bacillota</taxon>
        <taxon>Bacilli</taxon>
        <taxon>Lactobacillales</taxon>
        <taxon>Lactobacillaceae</taxon>
        <taxon>Levilactobacillus</taxon>
    </lineage>
</organism>
<protein>
    <submittedName>
        <fullName evidence="2">Mor transcription activator family protein</fullName>
    </submittedName>
</protein>
<dbReference type="Proteomes" id="UP001597195">
    <property type="component" value="Unassembled WGS sequence"/>
</dbReference>
<name>A0ABW4H1P0_9LACO</name>
<dbReference type="InterPro" id="IPR014875">
    <property type="entry name" value="Mor_transcription_activator"/>
</dbReference>
<evidence type="ECO:0000313" key="2">
    <source>
        <dbReference type="EMBL" id="MFD1548612.1"/>
    </source>
</evidence>
<keyword evidence="3" id="KW-1185">Reference proteome</keyword>
<dbReference type="Pfam" id="PF08765">
    <property type="entry name" value="Mor"/>
    <property type="match status" value="1"/>
</dbReference>
<dbReference type="RefSeq" id="WP_125700240.1">
    <property type="nucleotide sequence ID" value="NZ_JBHTOM010000003.1"/>
</dbReference>
<dbReference type="EMBL" id="JBHTOM010000003">
    <property type="protein sequence ID" value="MFD1548612.1"/>
    <property type="molecule type" value="Genomic_DNA"/>
</dbReference>
<dbReference type="Gene3D" id="1.10.10.60">
    <property type="entry name" value="Homeodomain-like"/>
    <property type="match status" value="1"/>
</dbReference>
<gene>
    <name evidence="2" type="ORF">ACFQ5T_02815</name>
</gene>
<feature type="domain" description="Mor transcription activator" evidence="1">
    <location>
        <begin position="10"/>
        <end position="87"/>
    </location>
</feature>
<evidence type="ECO:0000313" key="3">
    <source>
        <dbReference type="Proteomes" id="UP001597195"/>
    </source>
</evidence>
<evidence type="ECO:0000259" key="1">
    <source>
        <dbReference type="Pfam" id="PF08765"/>
    </source>
</evidence>
<proteinExistence type="predicted"/>